<dbReference type="InterPro" id="IPR038352">
    <property type="entry name" value="Imelysin_sf"/>
</dbReference>
<proteinExistence type="predicted"/>
<gene>
    <name evidence="1" type="ORF">SAMN05216404_1274</name>
</gene>
<dbReference type="AlphaFoldDB" id="A0A1H8Q4B6"/>
<dbReference type="Gene3D" id="1.20.1420.20">
    <property type="entry name" value="M75 peptidase, HXXE motif"/>
    <property type="match status" value="1"/>
</dbReference>
<reference evidence="1 2" key="1">
    <citation type="submission" date="2016-10" db="EMBL/GenBank/DDBJ databases">
        <authorList>
            <person name="de Groot N.N."/>
        </authorList>
    </citation>
    <scope>NUCLEOTIDE SEQUENCE [LARGE SCALE GENOMIC DNA]</scope>
    <source>
        <strain evidence="1 2">Nl18</strain>
    </source>
</reference>
<sequence>MQNVPGSENVHAAIEDTSTLEAEVRSRMTQGENIEQEVRDLTVKALSRQGHDQDSLRHVMGAVLRGVREGAQQKLQSSSIQSQTTLSPVRDAVAGLDSALAQLAAASKLTLEEAAGRAQTFSKEELTRLRANLESIENLFFETLQESASAAQDLVEVTLRDIILHAKRNGTAVGSQLKDALEALNHQLKATTYSQFEAGIHLTQAITDTLRQAAANVLTEVAERVKPSDKPRGHHG</sequence>
<evidence type="ECO:0000313" key="2">
    <source>
        <dbReference type="Proteomes" id="UP000183898"/>
    </source>
</evidence>
<name>A0A1H8Q4B6_9PROT</name>
<dbReference type="EMBL" id="FOCT01000027">
    <property type="protein sequence ID" value="SEO49060.1"/>
    <property type="molecule type" value="Genomic_DNA"/>
</dbReference>
<evidence type="ECO:0000313" key="1">
    <source>
        <dbReference type="EMBL" id="SEO49060.1"/>
    </source>
</evidence>
<protein>
    <submittedName>
        <fullName evidence="1">Uncharacterized protein</fullName>
    </submittedName>
</protein>
<dbReference type="InterPro" id="IPR046708">
    <property type="entry name" value="DUF6781"/>
</dbReference>
<accession>A0A1H8Q4B6</accession>
<organism evidence="1 2">
    <name type="scientific">Nitrosospira multiformis</name>
    <dbReference type="NCBI Taxonomy" id="1231"/>
    <lineage>
        <taxon>Bacteria</taxon>
        <taxon>Pseudomonadati</taxon>
        <taxon>Pseudomonadota</taxon>
        <taxon>Betaproteobacteria</taxon>
        <taxon>Nitrosomonadales</taxon>
        <taxon>Nitrosomonadaceae</taxon>
        <taxon>Nitrosospira</taxon>
    </lineage>
</organism>
<dbReference type="Proteomes" id="UP000183898">
    <property type="component" value="Unassembled WGS sequence"/>
</dbReference>
<dbReference type="RefSeq" id="WP_074749213.1">
    <property type="nucleotide sequence ID" value="NZ_FOCT01000027.1"/>
</dbReference>
<dbReference type="Pfam" id="PF20572">
    <property type="entry name" value="DUF6781"/>
    <property type="match status" value="1"/>
</dbReference>